<accession>A0AAQ3QJP4</accession>
<dbReference type="InterPro" id="IPR051970">
    <property type="entry name" value="TEL2_Regulation"/>
</dbReference>
<proteinExistence type="predicted"/>
<reference evidence="3 4" key="1">
    <citation type="submission" date="2023-10" db="EMBL/GenBank/DDBJ databases">
        <title>Chromosome-scale genome assembly provides insights into flower coloration mechanisms of Canna indica.</title>
        <authorList>
            <person name="Li C."/>
        </authorList>
    </citation>
    <scope>NUCLEOTIDE SEQUENCE [LARGE SCALE GENOMIC DNA]</scope>
    <source>
        <tissue evidence="3">Flower</tissue>
    </source>
</reference>
<name>A0AAQ3QJP4_9LILI</name>
<keyword evidence="4" id="KW-1185">Reference proteome</keyword>
<protein>
    <recommendedName>
        <fullName evidence="2">TELO2 ARM repeat domain-containing protein</fullName>
    </recommendedName>
</protein>
<dbReference type="GO" id="GO:0051879">
    <property type="term" value="F:Hsp90 protein binding"/>
    <property type="evidence" value="ECO:0007669"/>
    <property type="project" value="TreeGrafter"/>
</dbReference>
<feature type="compositionally biased region" description="Basic and acidic residues" evidence="1">
    <location>
        <begin position="79"/>
        <end position="108"/>
    </location>
</feature>
<dbReference type="AlphaFoldDB" id="A0AAQ3QJP4"/>
<feature type="domain" description="TELO2 ARM repeat" evidence="2">
    <location>
        <begin position="1"/>
        <end position="64"/>
    </location>
</feature>
<sequence>MSTKELETAKDVFKYILQGVSCRLESPIGLVRKMASAVALVFSKVVDPKKPLYLDDDCSDNIDWEFGLTSQRKDVIVRDETREDESKVSLPEERKSASHDKKHADMKHNPSIGGKIISENRLSSSKIIDPTMPRNKPISAEEDDDESKNSDASSDSLEPYDLADDDSDLMFSQLRDVAAALRKPDDPDGASTSAYLVTFAILIISLDLSFSQMGIV</sequence>
<dbReference type="EMBL" id="CP136895">
    <property type="protein sequence ID" value="WOL11701.1"/>
    <property type="molecule type" value="Genomic_DNA"/>
</dbReference>
<evidence type="ECO:0000259" key="2">
    <source>
        <dbReference type="Pfam" id="PF25320"/>
    </source>
</evidence>
<gene>
    <name evidence="3" type="ORF">Cni_G20465</name>
</gene>
<dbReference type="Pfam" id="PF25320">
    <property type="entry name" value="TELO2_ARM"/>
    <property type="match status" value="1"/>
</dbReference>
<organism evidence="3 4">
    <name type="scientific">Canna indica</name>
    <name type="common">Indian-shot</name>
    <dbReference type="NCBI Taxonomy" id="4628"/>
    <lineage>
        <taxon>Eukaryota</taxon>
        <taxon>Viridiplantae</taxon>
        <taxon>Streptophyta</taxon>
        <taxon>Embryophyta</taxon>
        <taxon>Tracheophyta</taxon>
        <taxon>Spermatophyta</taxon>
        <taxon>Magnoliopsida</taxon>
        <taxon>Liliopsida</taxon>
        <taxon>Zingiberales</taxon>
        <taxon>Cannaceae</taxon>
        <taxon>Canna</taxon>
    </lineage>
</organism>
<feature type="region of interest" description="Disordered" evidence="1">
    <location>
        <begin position="79"/>
        <end position="164"/>
    </location>
</feature>
<dbReference type="GO" id="GO:0005829">
    <property type="term" value="C:cytosol"/>
    <property type="evidence" value="ECO:0007669"/>
    <property type="project" value="TreeGrafter"/>
</dbReference>
<evidence type="ECO:0000256" key="1">
    <source>
        <dbReference type="SAM" id="MobiDB-lite"/>
    </source>
</evidence>
<dbReference type="GO" id="GO:0051083">
    <property type="term" value="P:'de novo' cotranslational protein folding"/>
    <property type="evidence" value="ECO:0007669"/>
    <property type="project" value="TreeGrafter"/>
</dbReference>
<dbReference type="InterPro" id="IPR057348">
    <property type="entry name" value="TELO2_ARM"/>
</dbReference>
<dbReference type="PANTHER" id="PTHR15830">
    <property type="entry name" value="TELOMERE LENGTH REGULATION PROTEIN TEL2 FAMILY MEMBER"/>
    <property type="match status" value="1"/>
</dbReference>
<evidence type="ECO:0000313" key="4">
    <source>
        <dbReference type="Proteomes" id="UP001327560"/>
    </source>
</evidence>
<dbReference type="Proteomes" id="UP001327560">
    <property type="component" value="Chromosome 6"/>
</dbReference>
<evidence type="ECO:0000313" key="3">
    <source>
        <dbReference type="EMBL" id="WOL11701.1"/>
    </source>
</evidence>
<dbReference type="PANTHER" id="PTHR15830:SF10">
    <property type="entry name" value="TELOMERE LENGTH REGULATION PROTEIN TEL2 HOMOLOG"/>
    <property type="match status" value="1"/>
</dbReference>
<dbReference type="GO" id="GO:0042162">
    <property type="term" value="F:telomeric DNA binding"/>
    <property type="evidence" value="ECO:0007669"/>
    <property type="project" value="TreeGrafter"/>
</dbReference>